<dbReference type="CDD" id="cd01832">
    <property type="entry name" value="SGNH_hydrolase_like_1"/>
    <property type="match status" value="1"/>
</dbReference>
<accession>A0A2S1T2Y1</accession>
<dbReference type="InterPro" id="IPR053140">
    <property type="entry name" value="GDSL_Rv0518-like"/>
</dbReference>
<name>A0A2S1T2Y1_9ACTN</name>
<evidence type="ECO:0000313" key="3">
    <source>
        <dbReference type="Proteomes" id="UP000244900"/>
    </source>
</evidence>
<dbReference type="EMBL" id="CP029188">
    <property type="protein sequence ID" value="AWI33001.1"/>
    <property type="molecule type" value="Genomic_DNA"/>
</dbReference>
<reference evidence="2 3" key="1">
    <citation type="submission" date="2018-05" db="EMBL/GenBank/DDBJ databases">
        <title>Complete genome sequence of sponge-derived Streptomyces sp. HNM0039.</title>
        <authorList>
            <person name="Huang X."/>
            <person name="Zhou S."/>
        </authorList>
    </citation>
    <scope>NUCLEOTIDE SEQUENCE [LARGE SCALE GENOMIC DNA]</scope>
    <source>
        <strain evidence="2 3">HNM0039</strain>
    </source>
</reference>
<dbReference type="PANTHER" id="PTHR43784:SF2">
    <property type="entry name" value="GDSL-LIKE LIPASE_ACYLHYDROLASE, PUTATIVE (AFU_ORTHOLOGUE AFUA_2G00820)-RELATED"/>
    <property type="match status" value="1"/>
</dbReference>
<dbReference type="Gene3D" id="3.40.50.1110">
    <property type="entry name" value="SGNH hydrolase"/>
    <property type="match status" value="1"/>
</dbReference>
<dbReference type="KEGG" id="stir:DDW44_11085"/>
<proteinExistence type="predicted"/>
<dbReference type="Proteomes" id="UP000244900">
    <property type="component" value="Chromosome"/>
</dbReference>
<keyword evidence="3" id="KW-1185">Reference proteome</keyword>
<dbReference type="InterPro" id="IPR036514">
    <property type="entry name" value="SGNH_hydro_sf"/>
</dbReference>
<dbReference type="Pfam" id="PF13472">
    <property type="entry name" value="Lipase_GDSL_2"/>
    <property type="match status" value="1"/>
</dbReference>
<organism evidence="2 3">
    <name type="scientific">Streptomyces tirandamycinicus</name>
    <dbReference type="NCBI Taxonomy" id="2174846"/>
    <lineage>
        <taxon>Bacteria</taxon>
        <taxon>Bacillati</taxon>
        <taxon>Actinomycetota</taxon>
        <taxon>Actinomycetes</taxon>
        <taxon>Kitasatosporales</taxon>
        <taxon>Streptomycetaceae</taxon>
        <taxon>Streptomyces</taxon>
    </lineage>
</organism>
<gene>
    <name evidence="2" type="ORF">DDW44_11085</name>
</gene>
<dbReference type="PANTHER" id="PTHR43784">
    <property type="entry name" value="GDSL-LIKE LIPASE/ACYLHYDROLASE, PUTATIVE (AFU_ORTHOLOGUE AFUA_2G00820)-RELATED"/>
    <property type="match status" value="1"/>
</dbReference>
<evidence type="ECO:0000313" key="2">
    <source>
        <dbReference type="EMBL" id="AWI33001.1"/>
    </source>
</evidence>
<protein>
    <recommendedName>
        <fullName evidence="1">SGNH hydrolase-type esterase domain-containing protein</fullName>
    </recommendedName>
</protein>
<dbReference type="OrthoDB" id="3465773at2"/>
<feature type="domain" description="SGNH hydrolase-type esterase" evidence="1">
    <location>
        <begin position="8"/>
        <end position="184"/>
    </location>
</feature>
<sequence length="286" mass="30380">MRVPRFAALGDSLTEGVGDPVEGVWRGWAALLAPGLGTTRQPAEFRNFAVSGALARDVHESQTPAALAYAPDLASVIVGVNDTLRHGFDIRDLAVRLDKVCAALSASGSRLLTACLPDPGRMLALPAPLARPLARRQRAVNAVVHALSERYAAVHLHLADDCWVEDRTLWSADRLHPGERGHRAMARRFHALLAAEGLAHGAAPGGEPEQPVPGRTARAVWLATAGTAWVARRCTDLLPQLLGLAGAEVRHWARGTSARLDHLAENSLSTALASLSPAPPLARMGE</sequence>
<evidence type="ECO:0000259" key="1">
    <source>
        <dbReference type="Pfam" id="PF13472"/>
    </source>
</evidence>
<dbReference type="AlphaFoldDB" id="A0A2S1T2Y1"/>
<dbReference type="InterPro" id="IPR013830">
    <property type="entry name" value="SGNH_hydro"/>
</dbReference>
<dbReference type="SUPFAM" id="SSF52266">
    <property type="entry name" value="SGNH hydrolase"/>
    <property type="match status" value="1"/>
</dbReference>